<accession>A0A1B8SA46</accession>
<dbReference type="InterPro" id="IPR043504">
    <property type="entry name" value="Peptidase_S1_PA_chymotrypsin"/>
</dbReference>
<evidence type="ECO:0000313" key="2">
    <source>
        <dbReference type="EMBL" id="NDJ89761.1"/>
    </source>
</evidence>
<sequence length="216" mass="22561">MGARPRYGWTSSLVTAVLAVAGLVFAGPAPANPTAGMEVGDDNSVCTAGFAVQDRFGDYYLLTSGHCDAGDNAEWTDAGAAPLGRIFASENNGDDRDAAIIRLAPGTPPPSGGVDGRYRIRDVLRPDQIQVGMPFCKVGSQTGETCGVVTEVAGNVVVTNLFSIEGDSGSPGFVTNPDGTVSAAGILMGGPEDDDDTTYFMMVEPLLREWRLQILK</sequence>
<dbReference type="Proteomes" id="UP000092668">
    <property type="component" value="Unassembled WGS sequence"/>
</dbReference>
<reference evidence="2 5" key="2">
    <citation type="submission" date="2020-01" db="EMBL/GenBank/DDBJ databases">
        <authorList>
            <person name="Sanchez-Estrada R."/>
            <person name="Gonzalez-Y-Merchand J.A."/>
            <person name="Rivera-Gutierrez S."/>
        </authorList>
    </citation>
    <scope>NUCLEOTIDE SEQUENCE [LARGE SCALE GENOMIC DNA]</scope>
    <source>
        <strain evidence="2 5">CST 7247</strain>
    </source>
</reference>
<protein>
    <submittedName>
        <fullName evidence="3">Trypsin</fullName>
    </submittedName>
</protein>
<dbReference type="SUPFAM" id="SSF50494">
    <property type="entry name" value="Trypsin-like serine proteases"/>
    <property type="match status" value="1"/>
</dbReference>
<reference evidence="3 4" key="1">
    <citation type="submission" date="2015-06" db="EMBL/GenBank/DDBJ databases">
        <title>Genome sequence of Mycobacterium kumamotonense strain Roo.</title>
        <authorList>
            <person name="Greninger A.L."/>
            <person name="Cunningham G."/>
            <person name="Miller S."/>
        </authorList>
    </citation>
    <scope>NUCLEOTIDE SEQUENCE [LARGE SCALE GENOMIC DNA]</scope>
    <source>
        <strain evidence="3 4">Roo</strain>
    </source>
</reference>
<evidence type="ECO:0000313" key="5">
    <source>
        <dbReference type="Proteomes" id="UP000466523"/>
    </source>
</evidence>
<dbReference type="InterPro" id="IPR009003">
    <property type="entry name" value="Peptidase_S1_PA"/>
</dbReference>
<gene>
    <name evidence="3" type="ORF">ACT18_22260</name>
    <name evidence="2" type="ORF">GWR20_11425</name>
</gene>
<proteinExistence type="predicted"/>
<dbReference type="CDD" id="cd21112">
    <property type="entry name" value="alphaLP-like"/>
    <property type="match status" value="1"/>
</dbReference>
<evidence type="ECO:0000313" key="4">
    <source>
        <dbReference type="Proteomes" id="UP000092668"/>
    </source>
</evidence>
<keyword evidence="1" id="KW-0732">Signal</keyword>
<feature type="signal peptide" evidence="1">
    <location>
        <begin position="1"/>
        <end position="26"/>
    </location>
</feature>
<dbReference type="EMBL" id="JAACYR010000033">
    <property type="protein sequence ID" value="NDJ89761.1"/>
    <property type="molecule type" value="Genomic_DNA"/>
</dbReference>
<dbReference type="RefSeq" id="WP_065289596.1">
    <property type="nucleotide sequence ID" value="NZ_JAACYR010000033.1"/>
</dbReference>
<evidence type="ECO:0000256" key="1">
    <source>
        <dbReference type="SAM" id="SignalP"/>
    </source>
</evidence>
<dbReference type="Proteomes" id="UP000466523">
    <property type="component" value="Unassembled WGS sequence"/>
</dbReference>
<comment type="caution">
    <text evidence="3">The sequence shown here is derived from an EMBL/GenBank/DDBJ whole genome shotgun (WGS) entry which is preliminary data.</text>
</comment>
<dbReference type="OrthoDB" id="4773429at2"/>
<evidence type="ECO:0000313" key="3">
    <source>
        <dbReference type="EMBL" id="OBY29594.1"/>
    </source>
</evidence>
<keyword evidence="4" id="KW-1185">Reference proteome</keyword>
<organism evidence="3 4">
    <name type="scientific">Mycolicibacter kumamotonensis</name>
    <dbReference type="NCBI Taxonomy" id="354243"/>
    <lineage>
        <taxon>Bacteria</taxon>
        <taxon>Bacillati</taxon>
        <taxon>Actinomycetota</taxon>
        <taxon>Actinomycetes</taxon>
        <taxon>Mycobacteriales</taxon>
        <taxon>Mycobacteriaceae</taxon>
        <taxon>Mycolicibacter</taxon>
    </lineage>
</organism>
<dbReference type="AlphaFoldDB" id="A0A1B8SA46"/>
<name>A0A1B8SA46_9MYCO</name>
<dbReference type="Gene3D" id="2.40.10.10">
    <property type="entry name" value="Trypsin-like serine proteases"/>
    <property type="match status" value="2"/>
</dbReference>
<dbReference type="PATRIC" id="fig|354243.3.peg.4604"/>
<dbReference type="EMBL" id="LFOE01000063">
    <property type="protein sequence ID" value="OBY29594.1"/>
    <property type="molecule type" value="Genomic_DNA"/>
</dbReference>
<feature type="chain" id="PRO_5044555890" evidence="1">
    <location>
        <begin position="27"/>
        <end position="216"/>
    </location>
</feature>